<feature type="region of interest" description="Disordered" evidence="1">
    <location>
        <begin position="15"/>
        <end position="42"/>
    </location>
</feature>
<proteinExistence type="predicted"/>
<dbReference type="RefSeq" id="WP_321184080.1">
    <property type="nucleotide sequence ID" value="NZ_BSPM01000002.1"/>
</dbReference>
<dbReference type="AlphaFoldDB" id="A0A4R6RDU6"/>
<keyword evidence="3" id="KW-1185">Reference proteome</keyword>
<organism evidence="2 3">
    <name type="scientific">Oharaeibacter diazotrophicus</name>
    <dbReference type="NCBI Taxonomy" id="1920512"/>
    <lineage>
        <taxon>Bacteria</taxon>
        <taxon>Pseudomonadati</taxon>
        <taxon>Pseudomonadota</taxon>
        <taxon>Alphaproteobacteria</taxon>
        <taxon>Hyphomicrobiales</taxon>
        <taxon>Pleomorphomonadaceae</taxon>
        <taxon>Oharaeibacter</taxon>
    </lineage>
</organism>
<evidence type="ECO:0000313" key="2">
    <source>
        <dbReference type="EMBL" id="TDP84370.1"/>
    </source>
</evidence>
<sequence length="142" mass="15706">MADAADDDRFSAELIPLRPRGSASPGTAPLQNAPHAGPPAREKPFVAFDRHELSEILKVYGRMVAAGEWRDYAIDTLADRAVFSIFRRSTEMPLYRVEKNPKLARRQGAYAVISQTGVILKRGTDLSRVIRVIDKSVSLVDA</sequence>
<gene>
    <name evidence="2" type="ORF">EDD54_2977</name>
</gene>
<name>A0A4R6RDU6_9HYPH</name>
<dbReference type="InterPro" id="IPR021252">
    <property type="entry name" value="DUF2794"/>
</dbReference>
<comment type="caution">
    <text evidence="2">The sequence shown here is derived from an EMBL/GenBank/DDBJ whole genome shotgun (WGS) entry which is preliminary data.</text>
</comment>
<accession>A0A4R6RDU6</accession>
<evidence type="ECO:0000313" key="3">
    <source>
        <dbReference type="Proteomes" id="UP000294547"/>
    </source>
</evidence>
<reference evidence="2 3" key="1">
    <citation type="submission" date="2019-03" db="EMBL/GenBank/DDBJ databases">
        <title>Genomic Encyclopedia of Type Strains, Phase IV (KMG-IV): sequencing the most valuable type-strain genomes for metagenomic binning, comparative biology and taxonomic classification.</title>
        <authorList>
            <person name="Goeker M."/>
        </authorList>
    </citation>
    <scope>NUCLEOTIDE SEQUENCE [LARGE SCALE GENOMIC DNA]</scope>
    <source>
        <strain evidence="2 3">DSM 102969</strain>
    </source>
</reference>
<dbReference type="Proteomes" id="UP000294547">
    <property type="component" value="Unassembled WGS sequence"/>
</dbReference>
<dbReference type="Pfam" id="PF10984">
    <property type="entry name" value="DUF2794"/>
    <property type="match status" value="1"/>
</dbReference>
<evidence type="ECO:0000256" key="1">
    <source>
        <dbReference type="SAM" id="MobiDB-lite"/>
    </source>
</evidence>
<dbReference type="EMBL" id="SNXY01000008">
    <property type="protein sequence ID" value="TDP84370.1"/>
    <property type="molecule type" value="Genomic_DNA"/>
</dbReference>
<protein>
    <submittedName>
        <fullName evidence="2">Uncharacterized protein DUF2794</fullName>
    </submittedName>
</protein>